<dbReference type="AlphaFoldDB" id="A0A6J7TQG9"/>
<dbReference type="InterPro" id="IPR051531">
    <property type="entry name" value="N-acetyltransferase"/>
</dbReference>
<dbReference type="SUPFAM" id="SSF55729">
    <property type="entry name" value="Acyl-CoA N-acyltransferases (Nat)"/>
    <property type="match status" value="1"/>
</dbReference>
<evidence type="ECO:0000256" key="2">
    <source>
        <dbReference type="ARBA" id="ARBA00023315"/>
    </source>
</evidence>
<feature type="domain" description="N-acetyltransferase" evidence="4">
    <location>
        <begin position="14"/>
        <end position="178"/>
    </location>
</feature>
<dbReference type="Gene3D" id="3.40.630.30">
    <property type="match status" value="1"/>
</dbReference>
<keyword evidence="1" id="KW-0808">Transferase</keyword>
<evidence type="ECO:0000259" key="4">
    <source>
        <dbReference type="PROSITE" id="PS51186"/>
    </source>
</evidence>
<organism evidence="7">
    <name type="scientific">freshwater metagenome</name>
    <dbReference type="NCBI Taxonomy" id="449393"/>
    <lineage>
        <taxon>unclassified sequences</taxon>
        <taxon>metagenomes</taxon>
        <taxon>ecological metagenomes</taxon>
    </lineage>
</organism>
<evidence type="ECO:0000313" key="5">
    <source>
        <dbReference type="EMBL" id="CAB4855446.1"/>
    </source>
</evidence>
<dbReference type="EMBL" id="CAFBQL010000003">
    <property type="protein sequence ID" value="CAB5056244.1"/>
    <property type="molecule type" value="Genomic_DNA"/>
</dbReference>
<dbReference type="Pfam" id="PF13302">
    <property type="entry name" value="Acetyltransf_3"/>
    <property type="match status" value="1"/>
</dbReference>
<gene>
    <name evidence="5" type="ORF">UFOPK3346_00073</name>
    <name evidence="6" type="ORF">UFOPK3670_00531</name>
    <name evidence="7" type="ORF">UFOPK4308_00573</name>
</gene>
<dbReference type="PROSITE" id="PS51186">
    <property type="entry name" value="GNAT"/>
    <property type="match status" value="1"/>
</dbReference>
<dbReference type="InterPro" id="IPR000182">
    <property type="entry name" value="GNAT_dom"/>
</dbReference>
<dbReference type="PANTHER" id="PTHR43792">
    <property type="entry name" value="GNAT FAMILY, PUTATIVE (AFU_ORTHOLOGUE AFUA_3G00765)-RELATED-RELATED"/>
    <property type="match status" value="1"/>
</dbReference>
<comment type="similarity">
    <text evidence="3">Belongs to the acetyltransferase family. RimJ subfamily.</text>
</comment>
<name>A0A6J7TQG9_9ZZZZ</name>
<sequence length="190" mass="21886">MRTHWPVVIDSGDVILRPLRLRDQRQWKKVRAKNRQWLEPWEATLPKVPGDVALNEPPSYLEMIRSYNKEGRSIRSISLGVWYQGALVGQISMGGIIMGALRGAHIGYWIDQSYANLGVTTVAVEAMTHFGFKELSLHRIEINIRPENAASIRVAEKSGYHFEGERPRFLHIDGQWRDHHCYVRENSQIS</sequence>
<accession>A0A6J7TQG9</accession>
<evidence type="ECO:0000256" key="1">
    <source>
        <dbReference type="ARBA" id="ARBA00022679"/>
    </source>
</evidence>
<evidence type="ECO:0000256" key="3">
    <source>
        <dbReference type="ARBA" id="ARBA00038502"/>
    </source>
</evidence>
<dbReference type="PANTHER" id="PTHR43792:SF8">
    <property type="entry name" value="[RIBOSOMAL PROTEIN US5]-ALANINE N-ACETYLTRANSFERASE"/>
    <property type="match status" value="1"/>
</dbReference>
<protein>
    <submittedName>
        <fullName evidence="7">Unannotated protein</fullName>
    </submittedName>
</protein>
<reference evidence="7" key="1">
    <citation type="submission" date="2020-05" db="EMBL/GenBank/DDBJ databases">
        <authorList>
            <person name="Chiriac C."/>
            <person name="Salcher M."/>
            <person name="Ghai R."/>
            <person name="Kavagutti S V."/>
        </authorList>
    </citation>
    <scope>NUCLEOTIDE SEQUENCE</scope>
</reference>
<dbReference type="InterPro" id="IPR016181">
    <property type="entry name" value="Acyl_CoA_acyltransferase"/>
</dbReference>
<proteinExistence type="inferred from homology"/>
<dbReference type="GO" id="GO:0005737">
    <property type="term" value="C:cytoplasm"/>
    <property type="evidence" value="ECO:0007669"/>
    <property type="project" value="TreeGrafter"/>
</dbReference>
<evidence type="ECO:0000313" key="7">
    <source>
        <dbReference type="EMBL" id="CAB5056244.1"/>
    </source>
</evidence>
<dbReference type="GO" id="GO:0008999">
    <property type="term" value="F:protein-N-terminal-alanine acetyltransferase activity"/>
    <property type="evidence" value="ECO:0007669"/>
    <property type="project" value="TreeGrafter"/>
</dbReference>
<keyword evidence="2" id="KW-0012">Acyltransferase</keyword>
<dbReference type="EMBL" id="CAFBLE010000001">
    <property type="protein sequence ID" value="CAB4855446.1"/>
    <property type="molecule type" value="Genomic_DNA"/>
</dbReference>
<dbReference type="EMBL" id="CAFBMV010000003">
    <property type="protein sequence ID" value="CAB4918986.1"/>
    <property type="molecule type" value="Genomic_DNA"/>
</dbReference>
<evidence type="ECO:0000313" key="6">
    <source>
        <dbReference type="EMBL" id="CAB4918986.1"/>
    </source>
</evidence>